<keyword evidence="8" id="KW-1133">Transmembrane helix</keyword>
<dbReference type="InterPro" id="IPR031621">
    <property type="entry name" value="HisKA_7TM"/>
</dbReference>
<evidence type="ECO:0000256" key="2">
    <source>
        <dbReference type="ARBA" id="ARBA00012438"/>
    </source>
</evidence>
<dbReference type="NCBIfam" id="TIGR00229">
    <property type="entry name" value="sensory_box"/>
    <property type="match status" value="1"/>
</dbReference>
<dbReference type="RefSeq" id="WP_129067978.1">
    <property type="nucleotide sequence ID" value="NZ_RDFA01000002.1"/>
</dbReference>
<keyword evidence="4" id="KW-0808">Transferase</keyword>
<dbReference type="InterPro" id="IPR000700">
    <property type="entry name" value="PAS-assoc_C"/>
</dbReference>
<protein>
    <recommendedName>
        <fullName evidence="2">histidine kinase</fullName>
        <ecNumber evidence="2">2.7.13.3</ecNumber>
    </recommendedName>
</protein>
<dbReference type="InterPro" id="IPR013656">
    <property type="entry name" value="PAS_4"/>
</dbReference>
<dbReference type="PROSITE" id="PS50113">
    <property type="entry name" value="PAC"/>
    <property type="match status" value="1"/>
</dbReference>
<dbReference type="InterPro" id="IPR013655">
    <property type="entry name" value="PAS_fold_3"/>
</dbReference>
<dbReference type="CDD" id="cd00130">
    <property type="entry name" value="PAS"/>
    <property type="match status" value="2"/>
</dbReference>
<name>A0A498L2N6_9EURY</name>
<dbReference type="PANTHER" id="PTHR43711:SF1">
    <property type="entry name" value="HISTIDINE KINASE 1"/>
    <property type="match status" value="1"/>
</dbReference>
<dbReference type="Pfam" id="PF16927">
    <property type="entry name" value="HisKA_7TM"/>
    <property type="match status" value="1"/>
</dbReference>
<feature type="compositionally biased region" description="Low complexity" evidence="7">
    <location>
        <begin position="683"/>
        <end position="696"/>
    </location>
</feature>
<proteinExistence type="predicted"/>
<feature type="region of interest" description="Disordered" evidence="7">
    <location>
        <begin position="683"/>
        <end position="706"/>
    </location>
</feature>
<dbReference type="SMART" id="SM00091">
    <property type="entry name" value="PAS"/>
    <property type="match status" value="2"/>
</dbReference>
<evidence type="ECO:0000259" key="11">
    <source>
        <dbReference type="PROSITE" id="PS50113"/>
    </source>
</evidence>
<evidence type="ECO:0000256" key="5">
    <source>
        <dbReference type="ARBA" id="ARBA00022777"/>
    </source>
</evidence>
<sequence>MADTFQMAGLQVLLVPLLLFSAALSVGLIVVARRSREESGVREFTFLMLAAATWSGAHALQFTASDLGWMMLWRTVGYVGHNLVPVGFLVFMLTYTGYSEWVTRRTVALLAAEPLFVAVVLTPTNSLHNLIYAEVGVEQVASMAILARSFGPWYWVNTTYNYVLVTAGLILCLRMALESRQHYRLQGTALLAGAVPAFAANVAWVLGLTAIDYTPLTLGFLGVVWGIALFRYRLLDLVPVARDTVLDNIRDGYVVLDDQFRIVDLNPAARDVLDDPDDALGRPVVEAFPACADFLDRTDSGTESRDELVVDDGDSKRYFDAELTTLRDARITGRLLLLRDITGRRSVEQWYRTLTEQSTDIVTVTDAEGRISYQSPSAERVLGYDAADLVGTPLVDLVHPDDRMAVQERFPDWGSTEEDAVEYRIEAADGTWRWIESRGRNLLDDPTVGGIVVNSREITERKHHEQDLERKNDRLDRFATLVSHDLRNPLTVIDGRLEFAEETGDPEHFAAISNAVERMERLIDDMLTLARQGAVVGDPSPVDPVPVVQDAWAHTGTADATIRLEPLPDTVVADPDRLRELFENLFRNAVEHGGSEVTVAVGTVEVCADAAGTSPDTTGLYVADDGPGLPDDADVFEHGFTTSDGGTGFGLSIVADIVDAHGWTITGTECEDLAGARFEVTGVETTTDPTTAGETANPESEPSHSN</sequence>
<feature type="domain" description="PAC" evidence="11">
    <location>
        <begin position="419"/>
        <end position="470"/>
    </location>
</feature>
<feature type="transmembrane region" description="Helical" evidence="8">
    <location>
        <begin position="189"/>
        <end position="207"/>
    </location>
</feature>
<organism evidence="12 13">
    <name type="scientific">Halorientalis pallida</name>
    <dbReference type="NCBI Taxonomy" id="2479928"/>
    <lineage>
        <taxon>Archaea</taxon>
        <taxon>Methanobacteriati</taxon>
        <taxon>Methanobacteriota</taxon>
        <taxon>Stenosarchaea group</taxon>
        <taxon>Halobacteria</taxon>
        <taxon>Halobacteriales</taxon>
        <taxon>Haloarculaceae</taxon>
        <taxon>Halorientalis</taxon>
    </lineage>
</organism>
<dbReference type="SUPFAM" id="SSF55785">
    <property type="entry name" value="PYP-like sensor domain (PAS domain)"/>
    <property type="match status" value="2"/>
</dbReference>
<evidence type="ECO:0000256" key="3">
    <source>
        <dbReference type="ARBA" id="ARBA00022553"/>
    </source>
</evidence>
<reference evidence="12 13" key="1">
    <citation type="submission" date="2019-01" db="EMBL/GenBank/DDBJ databases">
        <title>Halorientalis sp. F13-25 a new haloarchaeum isolated from hypersaline water.</title>
        <authorList>
            <person name="Ana D.-V."/>
            <person name="Cristina S.-P."/>
            <person name="Antonio V."/>
        </authorList>
    </citation>
    <scope>NUCLEOTIDE SEQUENCE [LARGE SCALE GENOMIC DNA]</scope>
    <source>
        <strain evidence="12 13">F13-25</strain>
    </source>
</reference>
<feature type="transmembrane region" description="Helical" evidence="8">
    <location>
        <begin position="107"/>
        <end position="124"/>
    </location>
</feature>
<dbReference type="InterPro" id="IPR036890">
    <property type="entry name" value="HATPase_C_sf"/>
</dbReference>
<dbReference type="InterPro" id="IPR005467">
    <property type="entry name" value="His_kinase_dom"/>
</dbReference>
<feature type="domain" description="PAS" evidence="10">
    <location>
        <begin position="347"/>
        <end position="424"/>
    </location>
</feature>
<dbReference type="Pfam" id="PF08448">
    <property type="entry name" value="PAS_4"/>
    <property type="match status" value="1"/>
</dbReference>
<dbReference type="InterPro" id="IPR036097">
    <property type="entry name" value="HisK_dim/P_sf"/>
</dbReference>
<dbReference type="SUPFAM" id="SSF55874">
    <property type="entry name" value="ATPase domain of HSP90 chaperone/DNA topoisomerase II/histidine kinase"/>
    <property type="match status" value="1"/>
</dbReference>
<keyword evidence="6" id="KW-0902">Two-component regulatory system</keyword>
<dbReference type="SMART" id="SM00086">
    <property type="entry name" value="PAC"/>
    <property type="match status" value="2"/>
</dbReference>
<comment type="catalytic activity">
    <reaction evidence="1">
        <text>ATP + protein L-histidine = ADP + protein N-phospho-L-histidine.</text>
        <dbReference type="EC" id="2.7.13.3"/>
    </reaction>
</comment>
<feature type="transmembrane region" description="Helical" evidence="8">
    <location>
        <begin position="159"/>
        <end position="177"/>
    </location>
</feature>
<dbReference type="InterPro" id="IPR000014">
    <property type="entry name" value="PAS"/>
</dbReference>
<feature type="domain" description="Histidine kinase" evidence="9">
    <location>
        <begin position="481"/>
        <end position="668"/>
    </location>
</feature>
<feature type="transmembrane region" description="Helical" evidence="8">
    <location>
        <begin position="12"/>
        <end position="32"/>
    </location>
</feature>
<dbReference type="OrthoDB" id="8127at2157"/>
<evidence type="ECO:0000313" key="12">
    <source>
        <dbReference type="EMBL" id="RXK50014.1"/>
    </source>
</evidence>
<feature type="transmembrane region" description="Helical" evidence="8">
    <location>
        <begin position="44"/>
        <end position="64"/>
    </location>
</feature>
<keyword evidence="13" id="KW-1185">Reference proteome</keyword>
<comment type="caution">
    <text evidence="12">The sequence shown here is derived from an EMBL/GenBank/DDBJ whole genome shotgun (WGS) entry which is preliminary data.</text>
</comment>
<dbReference type="CDD" id="cd00082">
    <property type="entry name" value="HisKA"/>
    <property type="match status" value="1"/>
</dbReference>
<dbReference type="Pfam" id="PF02518">
    <property type="entry name" value="HATPase_c"/>
    <property type="match status" value="1"/>
</dbReference>
<dbReference type="SMART" id="SM00388">
    <property type="entry name" value="HisKA"/>
    <property type="match status" value="1"/>
</dbReference>
<dbReference type="Pfam" id="PF00512">
    <property type="entry name" value="HisKA"/>
    <property type="match status" value="1"/>
</dbReference>
<dbReference type="EC" id="2.7.13.3" evidence="2"/>
<dbReference type="InterPro" id="IPR035965">
    <property type="entry name" value="PAS-like_dom_sf"/>
</dbReference>
<keyword evidence="5" id="KW-0418">Kinase</keyword>
<accession>A0A498L2N6</accession>
<evidence type="ECO:0000256" key="1">
    <source>
        <dbReference type="ARBA" id="ARBA00000085"/>
    </source>
</evidence>
<keyword evidence="8" id="KW-0812">Transmembrane</keyword>
<evidence type="ECO:0000313" key="13">
    <source>
        <dbReference type="Proteomes" id="UP000289691"/>
    </source>
</evidence>
<evidence type="ECO:0000259" key="9">
    <source>
        <dbReference type="PROSITE" id="PS50109"/>
    </source>
</evidence>
<evidence type="ECO:0000259" key="10">
    <source>
        <dbReference type="PROSITE" id="PS50112"/>
    </source>
</evidence>
<feature type="compositionally biased region" description="Polar residues" evidence="7">
    <location>
        <begin position="697"/>
        <end position="706"/>
    </location>
</feature>
<dbReference type="Pfam" id="PF08447">
    <property type="entry name" value="PAS_3"/>
    <property type="match status" value="1"/>
</dbReference>
<evidence type="ECO:0000256" key="8">
    <source>
        <dbReference type="SAM" id="Phobius"/>
    </source>
</evidence>
<dbReference type="Gene3D" id="3.30.450.20">
    <property type="entry name" value="PAS domain"/>
    <property type="match status" value="2"/>
</dbReference>
<dbReference type="Gene3D" id="3.30.565.10">
    <property type="entry name" value="Histidine kinase-like ATPase, C-terminal domain"/>
    <property type="match status" value="1"/>
</dbReference>
<dbReference type="AlphaFoldDB" id="A0A498L2N6"/>
<dbReference type="InterPro" id="IPR004358">
    <property type="entry name" value="Sig_transdc_His_kin-like_C"/>
</dbReference>
<evidence type="ECO:0000256" key="4">
    <source>
        <dbReference type="ARBA" id="ARBA00022679"/>
    </source>
</evidence>
<dbReference type="SMART" id="SM00387">
    <property type="entry name" value="HATPase_c"/>
    <property type="match status" value="1"/>
</dbReference>
<keyword evidence="3" id="KW-0597">Phosphoprotein</keyword>
<evidence type="ECO:0000256" key="7">
    <source>
        <dbReference type="SAM" id="MobiDB-lite"/>
    </source>
</evidence>
<dbReference type="GO" id="GO:0000155">
    <property type="term" value="F:phosphorelay sensor kinase activity"/>
    <property type="evidence" value="ECO:0007669"/>
    <property type="project" value="InterPro"/>
</dbReference>
<dbReference type="PRINTS" id="PR00344">
    <property type="entry name" value="BCTRLSENSOR"/>
</dbReference>
<dbReference type="InterPro" id="IPR003594">
    <property type="entry name" value="HATPase_dom"/>
</dbReference>
<dbReference type="EMBL" id="RDFA01000002">
    <property type="protein sequence ID" value="RXK50014.1"/>
    <property type="molecule type" value="Genomic_DNA"/>
</dbReference>
<keyword evidence="8" id="KW-0472">Membrane</keyword>
<dbReference type="SUPFAM" id="SSF47384">
    <property type="entry name" value="Homodimeric domain of signal transducing histidine kinase"/>
    <property type="match status" value="1"/>
</dbReference>
<dbReference type="InterPro" id="IPR050736">
    <property type="entry name" value="Sensor_HK_Regulatory"/>
</dbReference>
<dbReference type="PANTHER" id="PTHR43711">
    <property type="entry name" value="TWO-COMPONENT HISTIDINE KINASE"/>
    <property type="match status" value="1"/>
</dbReference>
<dbReference type="InterPro" id="IPR003661">
    <property type="entry name" value="HisK_dim/P_dom"/>
</dbReference>
<dbReference type="Gene3D" id="1.10.287.130">
    <property type="match status" value="1"/>
</dbReference>
<dbReference type="InterPro" id="IPR001610">
    <property type="entry name" value="PAC"/>
</dbReference>
<feature type="transmembrane region" description="Helical" evidence="8">
    <location>
        <begin position="76"/>
        <end position="95"/>
    </location>
</feature>
<gene>
    <name evidence="12" type="ORF">EAF64_05450</name>
</gene>
<dbReference type="PROSITE" id="PS50112">
    <property type="entry name" value="PAS"/>
    <property type="match status" value="1"/>
</dbReference>
<dbReference type="PROSITE" id="PS50109">
    <property type="entry name" value="HIS_KIN"/>
    <property type="match status" value="1"/>
</dbReference>
<evidence type="ECO:0000256" key="6">
    <source>
        <dbReference type="ARBA" id="ARBA00023012"/>
    </source>
</evidence>
<dbReference type="Proteomes" id="UP000289691">
    <property type="component" value="Unassembled WGS sequence"/>
</dbReference>